<keyword evidence="3" id="KW-1185">Reference proteome</keyword>
<dbReference type="EMBL" id="JBHTKA010000007">
    <property type="protein sequence ID" value="MFD1001010.1"/>
    <property type="molecule type" value="Genomic_DNA"/>
</dbReference>
<reference evidence="3" key="1">
    <citation type="journal article" date="2019" name="Int. J. Syst. Evol. Microbiol.">
        <title>The Global Catalogue of Microorganisms (GCM) 10K type strain sequencing project: providing services to taxonomists for standard genome sequencing and annotation.</title>
        <authorList>
            <consortium name="The Broad Institute Genomics Platform"/>
            <consortium name="The Broad Institute Genome Sequencing Center for Infectious Disease"/>
            <person name="Wu L."/>
            <person name="Ma J."/>
        </authorList>
    </citation>
    <scope>NUCLEOTIDE SEQUENCE [LARGE SCALE GENOMIC DNA]</scope>
    <source>
        <strain evidence="3">CCUG 58938</strain>
    </source>
</reference>
<evidence type="ECO:0000313" key="3">
    <source>
        <dbReference type="Proteomes" id="UP001597112"/>
    </source>
</evidence>
<feature type="transmembrane region" description="Helical" evidence="1">
    <location>
        <begin position="46"/>
        <end position="69"/>
    </location>
</feature>
<organism evidence="2 3">
    <name type="scientific">Ohtaekwangia kribbensis</name>
    <dbReference type="NCBI Taxonomy" id="688913"/>
    <lineage>
        <taxon>Bacteria</taxon>
        <taxon>Pseudomonadati</taxon>
        <taxon>Bacteroidota</taxon>
        <taxon>Cytophagia</taxon>
        <taxon>Cytophagales</taxon>
        <taxon>Fulvivirgaceae</taxon>
        <taxon>Ohtaekwangia</taxon>
    </lineage>
</organism>
<protein>
    <submittedName>
        <fullName evidence="2">Uncharacterized protein</fullName>
    </submittedName>
</protein>
<keyword evidence="1" id="KW-1133">Transmembrane helix</keyword>
<proteinExistence type="predicted"/>
<dbReference type="RefSeq" id="WP_377580463.1">
    <property type="nucleotide sequence ID" value="NZ_JBHTKA010000007.1"/>
</dbReference>
<evidence type="ECO:0000256" key="1">
    <source>
        <dbReference type="SAM" id="Phobius"/>
    </source>
</evidence>
<evidence type="ECO:0000313" key="2">
    <source>
        <dbReference type="EMBL" id="MFD1001010.1"/>
    </source>
</evidence>
<dbReference type="Proteomes" id="UP001597112">
    <property type="component" value="Unassembled WGS sequence"/>
</dbReference>
<keyword evidence="1" id="KW-0812">Transmembrane</keyword>
<accession>A0ABW3K6D0</accession>
<name>A0ABW3K6D0_9BACT</name>
<keyword evidence="1" id="KW-0472">Membrane</keyword>
<comment type="caution">
    <text evidence="2">The sequence shown here is derived from an EMBL/GenBank/DDBJ whole genome shotgun (WGS) entry which is preliminary data.</text>
</comment>
<sequence length="86" mass="9305">MVTRVITTAILVLFVSLNDVLAQCAMCRSTLENNYSNGNPGIAAGINTGILYLLVMPYLAVMLLGYFWYKSSKNARKELSGGAAAR</sequence>
<gene>
    <name evidence="2" type="ORF">ACFQ21_16910</name>
</gene>